<dbReference type="EMBL" id="BMIT01000017">
    <property type="protein sequence ID" value="GGF07441.1"/>
    <property type="molecule type" value="Genomic_DNA"/>
</dbReference>
<evidence type="ECO:0008006" key="4">
    <source>
        <dbReference type="Google" id="ProtNLM"/>
    </source>
</evidence>
<dbReference type="NCBIfam" id="NF040697">
    <property type="entry name" value="VPA1267_fam"/>
    <property type="match status" value="1"/>
</dbReference>
<feature type="compositionally biased region" description="Basic and acidic residues" evidence="1">
    <location>
        <begin position="81"/>
        <end position="94"/>
    </location>
</feature>
<feature type="region of interest" description="Disordered" evidence="1">
    <location>
        <begin position="81"/>
        <end position="106"/>
    </location>
</feature>
<organism evidence="2 3">
    <name type="scientific">Pseudoalteromonas gelatinilytica</name>
    <dbReference type="NCBI Taxonomy" id="1703256"/>
    <lineage>
        <taxon>Bacteria</taxon>
        <taxon>Pseudomonadati</taxon>
        <taxon>Pseudomonadota</taxon>
        <taxon>Gammaproteobacteria</taxon>
        <taxon>Alteromonadales</taxon>
        <taxon>Pseudoalteromonadaceae</taxon>
        <taxon>Pseudoalteromonas</taxon>
    </lineage>
</organism>
<accession>A0ABQ1U225</accession>
<protein>
    <recommendedName>
        <fullName evidence="4">BZIP domain-containing protein</fullName>
    </recommendedName>
</protein>
<evidence type="ECO:0000313" key="2">
    <source>
        <dbReference type="EMBL" id="GGF07441.1"/>
    </source>
</evidence>
<keyword evidence="3" id="KW-1185">Reference proteome</keyword>
<evidence type="ECO:0000313" key="3">
    <source>
        <dbReference type="Proteomes" id="UP000638462"/>
    </source>
</evidence>
<reference evidence="3" key="1">
    <citation type="journal article" date="2019" name="Int. J. Syst. Evol. Microbiol.">
        <title>The Global Catalogue of Microorganisms (GCM) 10K type strain sequencing project: providing services to taxonomists for standard genome sequencing and annotation.</title>
        <authorList>
            <consortium name="The Broad Institute Genomics Platform"/>
            <consortium name="The Broad Institute Genome Sequencing Center for Infectious Disease"/>
            <person name="Wu L."/>
            <person name="Ma J."/>
        </authorList>
    </citation>
    <scope>NUCLEOTIDE SEQUENCE [LARGE SCALE GENOMIC DNA]</scope>
    <source>
        <strain evidence="3">CGMCC 1.15394</strain>
    </source>
</reference>
<proteinExistence type="predicted"/>
<dbReference type="InterPro" id="IPR049841">
    <property type="entry name" value="VPA1267-like"/>
</dbReference>
<sequence>MANGQQIAKENVDKFVAWSKTMTDDEFIQIIYRGQLNRGELATAVGCAKSAFRQNPTLRTALNKLENDLRARGVLPPAIEKETKNEPKEYDNSSRKTALMAKHNSNLERENIELKAKVKELENKLERFGELNETLSEMGFMLR</sequence>
<dbReference type="Proteomes" id="UP000638462">
    <property type="component" value="Unassembled WGS sequence"/>
</dbReference>
<evidence type="ECO:0000256" key="1">
    <source>
        <dbReference type="SAM" id="MobiDB-lite"/>
    </source>
</evidence>
<comment type="caution">
    <text evidence="2">The sequence shown here is derived from an EMBL/GenBank/DDBJ whole genome shotgun (WGS) entry which is preliminary data.</text>
</comment>
<dbReference type="RefSeq" id="WP_188730704.1">
    <property type="nucleotide sequence ID" value="NZ_BMIT01000017.1"/>
</dbReference>
<gene>
    <name evidence="2" type="ORF">GCM10008027_35420</name>
</gene>
<name>A0ABQ1U225_9GAMM</name>